<keyword evidence="5 6" id="KW-0472">Membrane</keyword>
<keyword evidence="2" id="KW-1003">Cell membrane</keyword>
<evidence type="ECO:0000256" key="1">
    <source>
        <dbReference type="ARBA" id="ARBA00004651"/>
    </source>
</evidence>
<accession>A0ABZ2KD57</accession>
<gene>
    <name evidence="7" type="ORF">LZC95_01420</name>
</gene>
<dbReference type="PANTHER" id="PTHR39087:SF2">
    <property type="entry name" value="UPF0104 MEMBRANE PROTEIN MJ1595"/>
    <property type="match status" value="1"/>
</dbReference>
<keyword evidence="4 6" id="KW-1133">Transmembrane helix</keyword>
<keyword evidence="8" id="KW-1185">Reference proteome</keyword>
<evidence type="ECO:0000256" key="2">
    <source>
        <dbReference type="ARBA" id="ARBA00022475"/>
    </source>
</evidence>
<protein>
    <submittedName>
        <fullName evidence="7">Flippase-like domain-containing protein</fullName>
    </submittedName>
</protein>
<evidence type="ECO:0000256" key="3">
    <source>
        <dbReference type="ARBA" id="ARBA00022692"/>
    </source>
</evidence>
<reference evidence="7 8" key="1">
    <citation type="submission" date="2021-12" db="EMBL/GenBank/DDBJ databases">
        <title>Discovery of the Pendulisporaceae a myxobacterial family with distinct sporulation behavior and unique specialized metabolism.</title>
        <authorList>
            <person name="Garcia R."/>
            <person name="Popoff A."/>
            <person name="Bader C.D."/>
            <person name="Loehr J."/>
            <person name="Walesch S."/>
            <person name="Walt C."/>
            <person name="Boldt J."/>
            <person name="Bunk B."/>
            <person name="Haeckl F.J.F.P.J."/>
            <person name="Gunesch A.P."/>
            <person name="Birkelbach J."/>
            <person name="Nuebel U."/>
            <person name="Pietschmann T."/>
            <person name="Bach T."/>
            <person name="Mueller R."/>
        </authorList>
    </citation>
    <scope>NUCLEOTIDE SEQUENCE [LARGE SCALE GENOMIC DNA]</scope>
    <source>
        <strain evidence="7 8">MSr12523</strain>
    </source>
</reference>
<feature type="transmembrane region" description="Helical" evidence="6">
    <location>
        <begin position="172"/>
        <end position="192"/>
    </location>
</feature>
<keyword evidence="3 6" id="KW-0812">Transmembrane</keyword>
<dbReference type="PANTHER" id="PTHR39087">
    <property type="entry name" value="UPF0104 MEMBRANE PROTEIN MJ1595"/>
    <property type="match status" value="1"/>
</dbReference>
<dbReference type="Pfam" id="PF03706">
    <property type="entry name" value="LPG_synthase_TM"/>
    <property type="match status" value="1"/>
</dbReference>
<dbReference type="NCBIfam" id="TIGR00374">
    <property type="entry name" value="flippase-like domain"/>
    <property type="match status" value="1"/>
</dbReference>
<dbReference type="EMBL" id="CP089982">
    <property type="protein sequence ID" value="WXA95500.1"/>
    <property type="molecule type" value="Genomic_DNA"/>
</dbReference>
<dbReference type="Proteomes" id="UP001379533">
    <property type="component" value="Chromosome"/>
</dbReference>
<feature type="transmembrane region" description="Helical" evidence="6">
    <location>
        <begin position="275"/>
        <end position="300"/>
    </location>
</feature>
<evidence type="ECO:0000256" key="6">
    <source>
        <dbReference type="SAM" id="Phobius"/>
    </source>
</evidence>
<feature type="transmembrane region" description="Helical" evidence="6">
    <location>
        <begin position="134"/>
        <end position="151"/>
    </location>
</feature>
<dbReference type="InterPro" id="IPR022791">
    <property type="entry name" value="L-PG_synthase/AglD"/>
</dbReference>
<name>A0ABZ2KD57_9BACT</name>
<evidence type="ECO:0000256" key="4">
    <source>
        <dbReference type="ARBA" id="ARBA00022989"/>
    </source>
</evidence>
<dbReference type="RefSeq" id="WP_394846105.1">
    <property type="nucleotide sequence ID" value="NZ_CP089982.1"/>
</dbReference>
<feature type="transmembrane region" description="Helical" evidence="6">
    <location>
        <begin position="244"/>
        <end position="263"/>
    </location>
</feature>
<proteinExistence type="predicted"/>
<evidence type="ECO:0000256" key="5">
    <source>
        <dbReference type="ARBA" id="ARBA00023136"/>
    </source>
</evidence>
<sequence length="362" mass="39144">MKRHKGKLVASFLITLGIWLTLHKGGLKIVPEGGDFHAVRWWVVPCYVVILAAIAWFRSIRWRFLLRAVTDVPKKRLFTTAMVGFTAILLMPFRIGEFVRPYMLHAKQGAKPGEKPISLTAATSSVVAERVIDGLYVSVVLALALLLVPTVDPLPDRVVGIPVSVKQVRMSGYAMFGLFGVASITIATFYFARAWAHRTTLLVVGKVSPSLAERLAGMAEKLADGLHVFGRGRDLLGFLFETTIYWALNACGMWLLAWGCGVTHADGTAVTFGEACTLMGMLSCAVIIPGPPGMLGVFQAGVYSGMTMYYPTSIVTGPGAAYVFLMYASQIAFQLLAGALGLLMEGTRGLEVLERGEVPGPE</sequence>
<organism evidence="7 8">
    <name type="scientific">Pendulispora brunnea</name>
    <dbReference type="NCBI Taxonomy" id="2905690"/>
    <lineage>
        <taxon>Bacteria</taxon>
        <taxon>Pseudomonadati</taxon>
        <taxon>Myxococcota</taxon>
        <taxon>Myxococcia</taxon>
        <taxon>Myxococcales</taxon>
        <taxon>Sorangiineae</taxon>
        <taxon>Pendulisporaceae</taxon>
        <taxon>Pendulispora</taxon>
    </lineage>
</organism>
<comment type="subcellular location">
    <subcellularLocation>
        <location evidence="1">Cell membrane</location>
        <topology evidence="1">Multi-pass membrane protein</topology>
    </subcellularLocation>
</comment>
<feature type="transmembrane region" description="Helical" evidence="6">
    <location>
        <begin position="40"/>
        <end position="57"/>
    </location>
</feature>
<feature type="transmembrane region" description="Helical" evidence="6">
    <location>
        <begin position="320"/>
        <end position="343"/>
    </location>
</feature>
<evidence type="ECO:0000313" key="8">
    <source>
        <dbReference type="Proteomes" id="UP001379533"/>
    </source>
</evidence>
<feature type="transmembrane region" description="Helical" evidence="6">
    <location>
        <begin position="77"/>
        <end position="95"/>
    </location>
</feature>
<evidence type="ECO:0000313" key="7">
    <source>
        <dbReference type="EMBL" id="WXA95500.1"/>
    </source>
</evidence>